<name>V8CCI8_9HELI</name>
<keyword evidence="1" id="KW-1133">Transmembrane helix</keyword>
<feature type="transmembrane region" description="Helical" evidence="1">
    <location>
        <begin position="21"/>
        <end position="43"/>
    </location>
</feature>
<feature type="transmembrane region" description="Helical" evidence="1">
    <location>
        <begin position="273"/>
        <end position="294"/>
    </location>
</feature>
<dbReference type="AlphaFoldDB" id="V8CCI8"/>
<sequence>MSKANPKATLNTTLNAIFPKWAKISLCVLSIIAVVGIIGTFMLNQSTKGETYSANLSLHEQKVALDDDKNAIDGEFSYTARIYFEKYAALLRSSSISNVKVISYAWDNKVDSTAFKDLKHSKRNVFFNSTQDLATLGVESLGKVEYTIDFNPLLWNIIKIFIGILTLTFLLINTIKHRLVPFGRYDYALALILSLITLILCVGQVDNGHNWGGDFSGYIAQGIALANGEVAQYIADNTLMMSQCDWLYGPYAYPWGFPMLLAPLYKIFGFNIYAFKSIGIICYTLFVGIFYIFCAIRLPRIYAIFATLFFAINPSMTSSVANNILSDIPFLLFGFITLIILAKLFGESKSRSYGIFIATFGGIFMLFASLIRMNGFVILCALIAMQGILLAKQFAPNLFKAKILKPLSLIDSPYSWKIHAIPYAIFIVGFAIVSITLSSGGSGHFGMLANISGASILRNADYYVEIFKDFFANEGRLTLFALCVPLIYFGIKDSLKGANGVRFSENIFYVIFACGFLALLLLWIGIQGLRFVYLLLPFAVLWGAKGLIILNADRQFFGRFMSVLLLIILANCVLDFKKIFDSTITTSGAYTKEAKEMWAFIDKNTPKNAVILFRKPRVLYLNTHRISFASNNIARFDEVDFVLWERDLWRGYDAINIDSSAFLKKTELIYKNAQFKLFKVIKQ</sequence>
<feature type="transmembrane region" description="Helical" evidence="1">
    <location>
        <begin position="376"/>
        <end position="399"/>
    </location>
</feature>
<feature type="transmembrane region" description="Helical" evidence="1">
    <location>
        <begin position="153"/>
        <end position="175"/>
    </location>
</feature>
<dbReference type="STRING" id="1357400.HMPREF2086_00156"/>
<feature type="transmembrane region" description="Helical" evidence="1">
    <location>
        <begin position="420"/>
        <end position="439"/>
    </location>
</feature>
<evidence type="ECO:0000313" key="3">
    <source>
        <dbReference type="Proteomes" id="UP000018731"/>
    </source>
</evidence>
<dbReference type="OrthoDB" id="1491752at2"/>
<dbReference type="Proteomes" id="UP000018731">
    <property type="component" value="Unassembled WGS sequence"/>
</dbReference>
<feature type="transmembrane region" description="Helical" evidence="1">
    <location>
        <begin position="353"/>
        <end position="370"/>
    </location>
</feature>
<keyword evidence="1" id="KW-0812">Transmembrane</keyword>
<evidence type="ECO:0000256" key="1">
    <source>
        <dbReference type="SAM" id="Phobius"/>
    </source>
</evidence>
<dbReference type="PATRIC" id="fig|1357400.3.peg.227"/>
<feature type="transmembrane region" description="Helical" evidence="1">
    <location>
        <begin position="531"/>
        <end position="550"/>
    </location>
</feature>
<dbReference type="RefSeq" id="WP_023926824.1">
    <property type="nucleotide sequence ID" value="NZ_KI669454.1"/>
</dbReference>
<keyword evidence="1" id="KW-0472">Membrane</keyword>
<evidence type="ECO:0000313" key="2">
    <source>
        <dbReference type="EMBL" id="ETD24822.1"/>
    </source>
</evidence>
<feature type="transmembrane region" description="Helical" evidence="1">
    <location>
        <begin position="301"/>
        <end position="322"/>
    </location>
</feature>
<proteinExistence type="predicted"/>
<protein>
    <recommendedName>
        <fullName evidence="4">Glycosyltransferase RgtA/B/C/D-like domain-containing protein</fullName>
    </recommendedName>
</protein>
<feature type="transmembrane region" description="Helical" evidence="1">
    <location>
        <begin position="328"/>
        <end position="346"/>
    </location>
</feature>
<keyword evidence="3" id="KW-1185">Reference proteome</keyword>
<gene>
    <name evidence="2" type="ORF">HMPREF2086_00156</name>
</gene>
<feature type="transmembrane region" description="Helical" evidence="1">
    <location>
        <begin position="507"/>
        <end position="524"/>
    </location>
</feature>
<reference evidence="2 3" key="1">
    <citation type="journal article" date="2014" name="Genome Announc.">
        <title>Draft genome sequences of six enterohepatic helicobacter species isolated from humans and one from rhesus macaques.</title>
        <authorList>
            <person name="Shen Z."/>
            <person name="Sheh A."/>
            <person name="Young S.K."/>
            <person name="Abouelliel A."/>
            <person name="Ward D.V."/>
            <person name="Earl A.M."/>
            <person name="Fox J.G."/>
        </authorList>
    </citation>
    <scope>NUCLEOTIDE SEQUENCE [LARGE SCALE GENOMIC DNA]</scope>
    <source>
        <strain evidence="2 3">MIT 99-5501</strain>
    </source>
</reference>
<dbReference type="EMBL" id="AZJI01000001">
    <property type="protein sequence ID" value="ETD24822.1"/>
    <property type="molecule type" value="Genomic_DNA"/>
</dbReference>
<comment type="caution">
    <text evidence="2">The sequence shown here is derived from an EMBL/GenBank/DDBJ whole genome shotgun (WGS) entry which is preliminary data.</text>
</comment>
<evidence type="ECO:0008006" key="4">
    <source>
        <dbReference type="Google" id="ProtNLM"/>
    </source>
</evidence>
<feature type="transmembrane region" description="Helical" evidence="1">
    <location>
        <begin position="556"/>
        <end position="574"/>
    </location>
</feature>
<feature type="transmembrane region" description="Helical" evidence="1">
    <location>
        <begin position="187"/>
        <end position="205"/>
    </location>
</feature>
<dbReference type="HOGENOM" id="CLU_402661_0_0_7"/>
<accession>V8CCI8</accession>
<organism evidence="2 3">
    <name type="scientific">Helicobacter macacae MIT 99-5501</name>
    <dbReference type="NCBI Taxonomy" id="1357400"/>
    <lineage>
        <taxon>Bacteria</taxon>
        <taxon>Pseudomonadati</taxon>
        <taxon>Campylobacterota</taxon>
        <taxon>Epsilonproteobacteria</taxon>
        <taxon>Campylobacterales</taxon>
        <taxon>Helicobacteraceae</taxon>
        <taxon>Helicobacter</taxon>
    </lineage>
</organism>